<dbReference type="PROSITE" id="PS01209">
    <property type="entry name" value="LDLRA_1"/>
    <property type="match status" value="1"/>
</dbReference>
<protein>
    <submittedName>
        <fullName evidence="9">Uncharacterized protein</fullName>
    </submittedName>
</protein>
<evidence type="ECO:0000256" key="2">
    <source>
        <dbReference type="ARBA" id="ARBA00004308"/>
    </source>
</evidence>
<reference evidence="9" key="1">
    <citation type="journal article" date="2013" name="Genome Biol.">
        <title>Draft genome of the mountain pine beetle, Dendroctonus ponderosae Hopkins, a major forest pest.</title>
        <authorList>
            <person name="Keeling C.I."/>
            <person name="Yuen M.M."/>
            <person name="Liao N.Y."/>
            <person name="Docking T.R."/>
            <person name="Chan S.K."/>
            <person name="Taylor G.A."/>
            <person name="Palmquist D.L."/>
            <person name="Jackman S.D."/>
            <person name="Nguyen A."/>
            <person name="Li M."/>
            <person name="Henderson H."/>
            <person name="Janes J.K."/>
            <person name="Zhao Y."/>
            <person name="Pandoh P."/>
            <person name="Moore R."/>
            <person name="Sperling F.A."/>
            <person name="Huber D.P."/>
            <person name="Birol I."/>
            <person name="Jones S.J."/>
            <person name="Bohlmann J."/>
        </authorList>
    </citation>
    <scope>NUCLEOTIDE SEQUENCE</scope>
</reference>
<dbReference type="InterPro" id="IPR002172">
    <property type="entry name" value="LDrepeatLR_classA_rpt"/>
</dbReference>
<dbReference type="InterPro" id="IPR023415">
    <property type="entry name" value="LDLR_class-A_CS"/>
</dbReference>
<dbReference type="CDD" id="cd00112">
    <property type="entry name" value="LDLa"/>
    <property type="match status" value="2"/>
</dbReference>
<dbReference type="Pfam" id="PF00057">
    <property type="entry name" value="Ldl_recept_a"/>
    <property type="match status" value="2"/>
</dbReference>
<dbReference type="GO" id="GO:0012505">
    <property type="term" value="C:endomembrane system"/>
    <property type="evidence" value="ECO:0007669"/>
    <property type="project" value="UniProtKB-SubCell"/>
</dbReference>
<keyword evidence="6" id="KW-0472">Membrane</keyword>
<dbReference type="HOGENOM" id="CLU_085098_3_0_1"/>
<evidence type="ECO:0000256" key="3">
    <source>
        <dbReference type="ARBA" id="ARBA00022692"/>
    </source>
</evidence>
<evidence type="ECO:0000256" key="6">
    <source>
        <dbReference type="ARBA" id="ARBA00023136"/>
    </source>
</evidence>
<keyword evidence="5" id="KW-1133">Transmembrane helix</keyword>
<keyword evidence="8" id="KW-0325">Glycoprotein</keyword>
<keyword evidence="4" id="KW-0677">Repeat</keyword>
<proteinExistence type="predicted"/>
<dbReference type="EMBL" id="KB740949">
    <property type="protein sequence ID" value="ENN77208.1"/>
    <property type="molecule type" value="Genomic_DNA"/>
</dbReference>
<name>N6THF8_DENPD</name>
<dbReference type="GO" id="GO:0016192">
    <property type="term" value="P:vesicle-mediated transport"/>
    <property type="evidence" value="ECO:0007669"/>
    <property type="project" value="UniProtKB-ARBA"/>
</dbReference>
<accession>N6THF8</accession>
<sequence>MDTIRGAASVAEAIQSSKAVSNLESNRCQRYQWQCRDGACIDQMERCNRKVECADGSDETNCTFCTQESFRCNNGTCVKMSQRCDGIEDCPNSEDEEHCG</sequence>
<dbReference type="AlphaFoldDB" id="N6THF8"/>
<dbReference type="Gene3D" id="4.10.400.10">
    <property type="entry name" value="Low-density Lipoprotein Receptor"/>
    <property type="match status" value="2"/>
</dbReference>
<organism evidence="9">
    <name type="scientific">Dendroctonus ponderosae</name>
    <name type="common">Mountain pine beetle</name>
    <dbReference type="NCBI Taxonomy" id="77166"/>
    <lineage>
        <taxon>Eukaryota</taxon>
        <taxon>Metazoa</taxon>
        <taxon>Ecdysozoa</taxon>
        <taxon>Arthropoda</taxon>
        <taxon>Hexapoda</taxon>
        <taxon>Insecta</taxon>
        <taxon>Pterygota</taxon>
        <taxon>Neoptera</taxon>
        <taxon>Endopterygota</taxon>
        <taxon>Coleoptera</taxon>
        <taxon>Polyphaga</taxon>
        <taxon>Cucujiformia</taxon>
        <taxon>Curculionidae</taxon>
        <taxon>Scolytinae</taxon>
        <taxon>Dendroctonus</taxon>
    </lineage>
</organism>
<dbReference type="PROSITE" id="PS50068">
    <property type="entry name" value="LDLRA_2"/>
    <property type="match status" value="2"/>
</dbReference>
<evidence type="ECO:0000256" key="5">
    <source>
        <dbReference type="ARBA" id="ARBA00022989"/>
    </source>
</evidence>
<dbReference type="FunFam" id="4.10.400.10:FF:000065">
    <property type="entry name" value="Transmembrane protease serine 7"/>
    <property type="match status" value="1"/>
</dbReference>
<evidence type="ECO:0000256" key="8">
    <source>
        <dbReference type="ARBA" id="ARBA00023180"/>
    </source>
</evidence>
<evidence type="ECO:0000256" key="1">
    <source>
        <dbReference type="ARBA" id="ARBA00004167"/>
    </source>
</evidence>
<dbReference type="PANTHER" id="PTHR24270">
    <property type="entry name" value="LOW-DENSITY LIPOPROTEIN RECEPTOR-RELATED"/>
    <property type="match status" value="1"/>
</dbReference>
<evidence type="ECO:0000256" key="4">
    <source>
        <dbReference type="ARBA" id="ARBA00022737"/>
    </source>
</evidence>
<feature type="non-terminal residue" evidence="9">
    <location>
        <position position="1"/>
    </location>
</feature>
<gene>
    <name evidence="9" type="ORF">YQE_06345</name>
</gene>
<comment type="subcellular location">
    <subcellularLocation>
        <location evidence="2">Endomembrane system</location>
    </subcellularLocation>
    <subcellularLocation>
        <location evidence="1">Membrane</location>
        <topology evidence="1">Single-pass membrane protein</topology>
    </subcellularLocation>
</comment>
<evidence type="ECO:0000313" key="9">
    <source>
        <dbReference type="EMBL" id="ENN77208.1"/>
    </source>
</evidence>
<keyword evidence="7" id="KW-1015">Disulfide bond</keyword>
<dbReference type="InterPro" id="IPR050685">
    <property type="entry name" value="LDLR"/>
</dbReference>
<evidence type="ECO:0000256" key="7">
    <source>
        <dbReference type="ARBA" id="ARBA00023157"/>
    </source>
</evidence>
<dbReference type="OMA" id="DERACIC"/>
<dbReference type="SUPFAM" id="SSF57424">
    <property type="entry name" value="LDL receptor-like module"/>
    <property type="match status" value="2"/>
</dbReference>
<dbReference type="InterPro" id="IPR036055">
    <property type="entry name" value="LDL_receptor-like_sf"/>
</dbReference>
<dbReference type="PRINTS" id="PR00261">
    <property type="entry name" value="LDLRECEPTOR"/>
</dbReference>
<dbReference type="GO" id="GO:0005886">
    <property type="term" value="C:plasma membrane"/>
    <property type="evidence" value="ECO:0007669"/>
    <property type="project" value="TreeGrafter"/>
</dbReference>
<dbReference type="SMART" id="SM00192">
    <property type="entry name" value="LDLa"/>
    <property type="match status" value="2"/>
</dbReference>
<keyword evidence="3" id="KW-0812">Transmembrane</keyword>